<gene>
    <name evidence="12" type="primary">NaRLK9</name>
</gene>
<evidence type="ECO:0000256" key="7">
    <source>
        <dbReference type="PROSITE-ProRule" id="PRU10141"/>
    </source>
</evidence>
<feature type="domain" description="Protein kinase" evidence="11">
    <location>
        <begin position="100"/>
        <end position="372"/>
    </location>
</feature>
<keyword evidence="12" id="KW-0675">Receptor</keyword>
<dbReference type="FunFam" id="1.10.510.10:FF:000146">
    <property type="entry name" value="LRR receptor-like serine/threonine-protein kinase IOS1"/>
    <property type="match status" value="1"/>
</dbReference>
<evidence type="ECO:0000256" key="6">
    <source>
        <dbReference type="PIRSR" id="PIRSR000615-3"/>
    </source>
</evidence>
<comment type="similarity">
    <text evidence="8">Belongs to the protein kinase superfamily.</text>
</comment>
<dbReference type="PROSITE" id="PS00107">
    <property type="entry name" value="PROTEIN_KINASE_ATP"/>
    <property type="match status" value="1"/>
</dbReference>
<keyword evidence="6" id="KW-0460">Magnesium</keyword>
<feature type="transmembrane region" description="Helical" evidence="10">
    <location>
        <begin position="35"/>
        <end position="60"/>
    </location>
</feature>
<feature type="active site" description="Proton acceptor" evidence="5">
    <location>
        <position position="224"/>
    </location>
</feature>
<feature type="binding site" evidence="6">
    <location>
        <position position="229"/>
    </location>
    <ligand>
        <name>Mg(2+)</name>
        <dbReference type="ChEBI" id="CHEBI:18420"/>
    </ligand>
</feature>
<dbReference type="SUPFAM" id="SSF56112">
    <property type="entry name" value="Protein kinase-like (PK-like)"/>
    <property type="match status" value="1"/>
</dbReference>
<dbReference type="InterPro" id="IPR011009">
    <property type="entry name" value="Kinase-like_dom_sf"/>
</dbReference>
<evidence type="ECO:0000256" key="5">
    <source>
        <dbReference type="PIRSR" id="PIRSR000615-1"/>
    </source>
</evidence>
<dbReference type="InterPro" id="IPR017441">
    <property type="entry name" value="Protein_kinase_ATP_BS"/>
</dbReference>
<dbReference type="GO" id="GO:0046872">
    <property type="term" value="F:metal ion binding"/>
    <property type="evidence" value="ECO:0007669"/>
    <property type="project" value="UniProtKB-KW"/>
</dbReference>
<organism evidence="12">
    <name type="scientific">Nitella axillaris</name>
    <dbReference type="NCBI Taxonomy" id="3151"/>
    <lineage>
        <taxon>Eukaryota</taxon>
        <taxon>Viridiplantae</taxon>
        <taxon>Streptophyta</taxon>
        <taxon>Charophyceae</taxon>
        <taxon>Charales</taxon>
        <taxon>Characeae</taxon>
        <taxon>Nitella</taxon>
    </lineage>
</organism>
<dbReference type="GO" id="GO:0005524">
    <property type="term" value="F:ATP binding"/>
    <property type="evidence" value="ECO:0007669"/>
    <property type="project" value="UniProtKB-UniRule"/>
</dbReference>
<dbReference type="SMART" id="SM00220">
    <property type="entry name" value="S_TKc"/>
    <property type="match status" value="1"/>
</dbReference>
<feature type="binding site" evidence="7">
    <location>
        <position position="128"/>
    </location>
    <ligand>
        <name>ATP</name>
        <dbReference type="ChEBI" id="CHEBI:30616"/>
    </ligand>
</feature>
<sequence length="442" mass="48484">MSTSPASSAPLRALDTNEFTSGSVSGDQGDRQTKFMMVLAIGVPLTAIATIAFVLILLLIRRQKKKLQVAKREEQARKLHKTPLPAFGTFRLKALRDATCDFTTVIGKGGFGTVYKAYLTDGTIAAIKRMDKGRKEGDEEFRKEVLMPGRLHHRHLVNLIGFCAEKGERMLVLEYMANGSLKEHLHDKRGPPLDWQKRMRIAVGVAAGLEYLHSWSDPPVIHRDVKSSNVLLSENFTAKVSDFGLCKVAPAGSDVITSMTTDVMGTPGYMDPEYVNKHVLTEKSDVFSYGVVLLELITGRHAVQEWRSLVDWAQIFFLDKEKVPGMVDPALGDNYDLQELYVVVEVAQSCTLEEGSKRPTMKQVLKTLTERLGPNTTTHSESQPMHRKVLSVGTSGTVTVSSLSGASTQEPVKASAVAAPAPAASPVRPQELSPTPEKLTSR</sequence>
<keyword evidence="6" id="KW-0479">Metal-binding</keyword>
<keyword evidence="2 7" id="KW-0547">Nucleotide-binding</keyword>
<dbReference type="PANTHER" id="PTHR47989:SF36">
    <property type="entry name" value="PROTEIN KINASE DOMAIN-CONTAINING PROTEIN"/>
    <property type="match status" value="1"/>
</dbReference>
<evidence type="ECO:0000256" key="10">
    <source>
        <dbReference type="SAM" id="Phobius"/>
    </source>
</evidence>
<evidence type="ECO:0000256" key="3">
    <source>
        <dbReference type="ARBA" id="ARBA00022777"/>
    </source>
</evidence>
<evidence type="ECO:0000313" key="12">
    <source>
        <dbReference type="EMBL" id="BAF79985.1"/>
    </source>
</evidence>
<dbReference type="FunFam" id="3.30.200.20:FF:000178">
    <property type="entry name" value="serine/threonine-protein kinase PBS1-like"/>
    <property type="match status" value="1"/>
</dbReference>
<keyword evidence="10" id="KW-0472">Membrane</keyword>
<keyword evidence="1" id="KW-0808">Transferase</keyword>
<dbReference type="InterPro" id="IPR008271">
    <property type="entry name" value="Ser/Thr_kinase_AS"/>
</dbReference>
<dbReference type="Gene3D" id="3.30.200.20">
    <property type="entry name" value="Phosphorylase Kinase, domain 1"/>
    <property type="match status" value="1"/>
</dbReference>
<dbReference type="CDD" id="cd14066">
    <property type="entry name" value="STKc_IRAK"/>
    <property type="match status" value="1"/>
</dbReference>
<keyword evidence="8" id="KW-0723">Serine/threonine-protein kinase</keyword>
<proteinExistence type="evidence at transcript level"/>
<dbReference type="Gene3D" id="1.10.510.10">
    <property type="entry name" value="Transferase(Phosphotransferase) domain 1"/>
    <property type="match status" value="1"/>
</dbReference>
<dbReference type="PROSITE" id="PS00108">
    <property type="entry name" value="PROTEIN_KINASE_ST"/>
    <property type="match status" value="1"/>
</dbReference>
<dbReference type="PROSITE" id="PS50011">
    <property type="entry name" value="PROTEIN_KINASE_DOM"/>
    <property type="match status" value="1"/>
</dbReference>
<reference evidence="12" key="1">
    <citation type="journal article" date="2007" name="Gene">
        <title>Multiple receptor-like kinase cDNAs from liverwort Marchantia polymorpha and two charophycean green algae, Closterium ehrenbergii and Nitella axillaris: Extensive gene duplications and gene shufflings in the early evolution of streptophytes.</title>
        <authorList>
            <person name="Sasaki G."/>
            <person name="Katoh K."/>
            <person name="Hirose N."/>
            <person name="Suga H."/>
            <person name="Kuma K."/>
            <person name="Miyata T."/>
            <person name="Su Z.H."/>
        </authorList>
    </citation>
    <scope>NUCLEOTIDE SEQUENCE</scope>
</reference>
<evidence type="ECO:0000256" key="8">
    <source>
        <dbReference type="RuleBase" id="RU000304"/>
    </source>
</evidence>
<keyword evidence="10" id="KW-1133">Transmembrane helix</keyword>
<dbReference type="InterPro" id="IPR000719">
    <property type="entry name" value="Prot_kinase_dom"/>
</dbReference>
<protein>
    <submittedName>
        <fullName evidence="12">Receptor-like kinase</fullName>
    </submittedName>
</protein>
<feature type="compositionally biased region" description="Low complexity" evidence="9">
    <location>
        <begin position="400"/>
        <end position="427"/>
    </location>
</feature>
<dbReference type="PANTHER" id="PTHR47989">
    <property type="entry name" value="OS01G0750732 PROTEIN"/>
    <property type="match status" value="1"/>
</dbReference>
<evidence type="ECO:0000259" key="11">
    <source>
        <dbReference type="PROSITE" id="PS50011"/>
    </source>
</evidence>
<dbReference type="Pfam" id="PF00069">
    <property type="entry name" value="Pkinase"/>
    <property type="match status" value="1"/>
</dbReference>
<dbReference type="EMBL" id="AB306574">
    <property type="protein sequence ID" value="BAF79985.1"/>
    <property type="molecule type" value="mRNA"/>
</dbReference>
<evidence type="ECO:0000256" key="2">
    <source>
        <dbReference type="ARBA" id="ARBA00022741"/>
    </source>
</evidence>
<evidence type="ECO:0000256" key="1">
    <source>
        <dbReference type="ARBA" id="ARBA00022679"/>
    </source>
</evidence>
<keyword evidence="10" id="KW-0812">Transmembrane</keyword>
<keyword evidence="3 12" id="KW-0418">Kinase</keyword>
<feature type="binding site" evidence="6">
    <location>
        <position position="242"/>
    </location>
    <ligand>
        <name>Mg(2+)</name>
        <dbReference type="ChEBI" id="CHEBI:18420"/>
    </ligand>
</feature>
<dbReference type="AlphaFoldDB" id="A7VM68"/>
<accession>A7VM68</accession>
<evidence type="ECO:0000256" key="4">
    <source>
        <dbReference type="ARBA" id="ARBA00022840"/>
    </source>
</evidence>
<keyword evidence="4 7" id="KW-0067">ATP-binding</keyword>
<name>A7VM68_9VIRI</name>
<evidence type="ECO:0000256" key="9">
    <source>
        <dbReference type="SAM" id="MobiDB-lite"/>
    </source>
</evidence>
<dbReference type="GO" id="GO:0004674">
    <property type="term" value="F:protein serine/threonine kinase activity"/>
    <property type="evidence" value="ECO:0007669"/>
    <property type="project" value="UniProtKB-KW"/>
</dbReference>
<feature type="region of interest" description="Disordered" evidence="9">
    <location>
        <begin position="400"/>
        <end position="442"/>
    </location>
</feature>